<dbReference type="GO" id="GO:0008932">
    <property type="term" value="F:lytic endotransglycosylase activity"/>
    <property type="evidence" value="ECO:0007669"/>
    <property type="project" value="UniProtKB-UniRule"/>
</dbReference>
<comment type="similarity">
    <text evidence="3 4">Belongs to the RlpA family.</text>
</comment>
<gene>
    <name evidence="3" type="primary">rlpA</name>
    <name evidence="6" type="ORF">NCTC10717_01232</name>
</gene>
<dbReference type="EC" id="4.2.2.-" evidence="3"/>
<dbReference type="InterPro" id="IPR036908">
    <property type="entry name" value="RlpA-like_sf"/>
</dbReference>
<dbReference type="GO" id="GO:0000270">
    <property type="term" value="P:peptidoglycan metabolic process"/>
    <property type="evidence" value="ECO:0007669"/>
    <property type="project" value="UniProtKB-UniRule"/>
</dbReference>
<dbReference type="RefSeq" id="WP_115218465.1">
    <property type="nucleotide sequence ID" value="NZ_UHIA01000004.1"/>
</dbReference>
<evidence type="ECO:0000256" key="4">
    <source>
        <dbReference type="RuleBase" id="RU003495"/>
    </source>
</evidence>
<keyword evidence="2 3" id="KW-0961">Cell wall biogenesis/degradation</keyword>
<dbReference type="HAMAP" id="MF_02071">
    <property type="entry name" value="RlpA"/>
    <property type="match status" value="1"/>
</dbReference>
<organism evidence="6 7">
    <name type="scientific">Suttonella indologenes</name>
    <dbReference type="NCBI Taxonomy" id="13276"/>
    <lineage>
        <taxon>Bacteria</taxon>
        <taxon>Pseudomonadati</taxon>
        <taxon>Pseudomonadota</taxon>
        <taxon>Gammaproteobacteria</taxon>
        <taxon>Cardiobacteriales</taxon>
        <taxon>Cardiobacteriaceae</taxon>
        <taxon>Suttonella</taxon>
    </lineage>
</organism>
<dbReference type="NCBIfam" id="TIGR00413">
    <property type="entry name" value="rlpA"/>
    <property type="match status" value="1"/>
</dbReference>
<dbReference type="PANTHER" id="PTHR34183:SF1">
    <property type="entry name" value="ENDOLYTIC PEPTIDOGLYCAN TRANSGLYCOSYLASE RLPA"/>
    <property type="match status" value="1"/>
</dbReference>
<sequence precursor="true">MKKQSLSALLAVAYLLPLSAYAQQAPIATPVEAPRKIVKTIDFTKNSDVALFAQVNTPQAKPAQAVAVKAEAAKPQAKPAQAVAAKAEAAKPQAKPAQAVVVKAEAAKPQAKPAQSVAVKAEAAKPQAKPAQAVAAKAEAAKPQAKPAQAVAVKAEAVKPQAKPAQAVAAKAEAAKPQAKPAQAVAVKAEAVKPQAKPAQAVAVKAEAAKPTAPAKAEVNIVKVIDFTQQDPFAAVDYSGKAVNQAAAQAASQKQAKVVAQSTAIAKSVTYNVRGKTYRTLSTAENFSEEGSASWYGPGFHGRKTASGEVYNMHDMTAAHKHLPLGSQVKVTNLNNGKSVIVRINDRGPFHGDRVIDLSKAAAQQLGVLQAGVAKVSIVTHK</sequence>
<feature type="signal peptide" evidence="3">
    <location>
        <begin position="1"/>
        <end position="22"/>
    </location>
</feature>
<accession>A0A380MX88</accession>
<evidence type="ECO:0000313" key="7">
    <source>
        <dbReference type="Proteomes" id="UP000254575"/>
    </source>
</evidence>
<keyword evidence="1 3" id="KW-0456">Lyase</keyword>
<dbReference type="SUPFAM" id="SSF50685">
    <property type="entry name" value="Barwin-like endoglucanases"/>
    <property type="match status" value="1"/>
</dbReference>
<keyword evidence="3" id="KW-0732">Signal</keyword>
<dbReference type="InterPro" id="IPR034718">
    <property type="entry name" value="RlpA"/>
</dbReference>
<dbReference type="InterPro" id="IPR009009">
    <property type="entry name" value="RlpA-like_DPBB"/>
</dbReference>
<comment type="function">
    <text evidence="3">Lytic transglycosylase with a strong preference for naked glycan strands that lack stem peptides.</text>
</comment>
<dbReference type="OrthoDB" id="9779128at2"/>
<dbReference type="EMBL" id="UHIA01000004">
    <property type="protein sequence ID" value="SUO96892.1"/>
    <property type="molecule type" value="Genomic_DNA"/>
</dbReference>
<name>A0A380MX88_9GAMM</name>
<dbReference type="Proteomes" id="UP000254575">
    <property type="component" value="Unassembled WGS sequence"/>
</dbReference>
<evidence type="ECO:0000256" key="1">
    <source>
        <dbReference type="ARBA" id="ARBA00023239"/>
    </source>
</evidence>
<dbReference type="Gene3D" id="2.40.40.10">
    <property type="entry name" value="RlpA-like domain"/>
    <property type="match status" value="1"/>
</dbReference>
<evidence type="ECO:0000256" key="2">
    <source>
        <dbReference type="ARBA" id="ARBA00023316"/>
    </source>
</evidence>
<dbReference type="InterPro" id="IPR012997">
    <property type="entry name" value="RplA"/>
</dbReference>
<dbReference type="AlphaFoldDB" id="A0A380MX88"/>
<dbReference type="PANTHER" id="PTHR34183">
    <property type="entry name" value="ENDOLYTIC PEPTIDOGLYCAN TRANSGLYCOSYLASE RLPA"/>
    <property type="match status" value="1"/>
</dbReference>
<protein>
    <recommendedName>
        <fullName evidence="3">Endolytic peptidoglycan transglycosylase RlpA</fullName>
        <ecNumber evidence="3">4.2.2.-</ecNumber>
    </recommendedName>
</protein>
<feature type="chain" id="PRO_5017089779" description="Endolytic peptidoglycan transglycosylase RlpA" evidence="3">
    <location>
        <begin position="23"/>
        <end position="382"/>
    </location>
</feature>
<dbReference type="Pfam" id="PF03330">
    <property type="entry name" value="DPBB_1"/>
    <property type="match status" value="1"/>
</dbReference>
<dbReference type="CDD" id="cd22268">
    <property type="entry name" value="DPBB_RlpA-like"/>
    <property type="match status" value="1"/>
</dbReference>
<evidence type="ECO:0000256" key="3">
    <source>
        <dbReference type="HAMAP-Rule" id="MF_02071"/>
    </source>
</evidence>
<evidence type="ECO:0000259" key="5">
    <source>
        <dbReference type="Pfam" id="PF03330"/>
    </source>
</evidence>
<keyword evidence="7" id="KW-1185">Reference proteome</keyword>
<feature type="domain" description="RlpA-like protein double-psi beta-barrel" evidence="5">
    <location>
        <begin position="289"/>
        <end position="377"/>
    </location>
</feature>
<dbReference type="GO" id="GO:0071555">
    <property type="term" value="P:cell wall organization"/>
    <property type="evidence" value="ECO:0007669"/>
    <property type="project" value="UniProtKB-KW"/>
</dbReference>
<evidence type="ECO:0000313" key="6">
    <source>
        <dbReference type="EMBL" id="SUO96892.1"/>
    </source>
</evidence>
<proteinExistence type="inferred from homology"/>
<reference evidence="6 7" key="1">
    <citation type="submission" date="2018-06" db="EMBL/GenBank/DDBJ databases">
        <authorList>
            <consortium name="Pathogen Informatics"/>
            <person name="Doyle S."/>
        </authorList>
    </citation>
    <scope>NUCLEOTIDE SEQUENCE [LARGE SCALE GENOMIC DNA]</scope>
    <source>
        <strain evidence="6 7">NCTC10717</strain>
    </source>
</reference>